<evidence type="ECO:0000313" key="1">
    <source>
        <dbReference type="EMBL" id="PWR08799.1"/>
    </source>
</evidence>
<gene>
    <name evidence="1" type="ORF">DKT69_32285</name>
</gene>
<dbReference type="AlphaFoldDB" id="A0A317D258"/>
<sequence>MNRHAPLRPIWICTGCAHPWPCEQARAELPAEYAGDRRNLAIDLADLLGEASRDLSLLYPNPPDPVQLYGRFLGWVRRLRVERPEG</sequence>
<proteinExistence type="predicted"/>
<organism evidence="1 2">
    <name type="scientific">Micromonospora sicca</name>
    <dbReference type="NCBI Taxonomy" id="2202420"/>
    <lineage>
        <taxon>Bacteria</taxon>
        <taxon>Bacillati</taxon>
        <taxon>Actinomycetota</taxon>
        <taxon>Actinomycetes</taxon>
        <taxon>Micromonosporales</taxon>
        <taxon>Micromonosporaceae</taxon>
        <taxon>Micromonospora</taxon>
    </lineage>
</organism>
<dbReference type="EMBL" id="QGKS01000416">
    <property type="protein sequence ID" value="PWR08799.1"/>
    <property type="molecule type" value="Genomic_DNA"/>
</dbReference>
<evidence type="ECO:0000313" key="2">
    <source>
        <dbReference type="Proteomes" id="UP000246050"/>
    </source>
</evidence>
<accession>A0A317D258</accession>
<comment type="caution">
    <text evidence="1">The sequence shown here is derived from an EMBL/GenBank/DDBJ whole genome shotgun (WGS) entry which is preliminary data.</text>
</comment>
<dbReference type="OrthoDB" id="3393036at2"/>
<protein>
    <submittedName>
        <fullName evidence="1">Flavin reductase</fullName>
    </submittedName>
</protein>
<name>A0A317D258_9ACTN</name>
<reference evidence="1 2" key="1">
    <citation type="submission" date="2018-05" db="EMBL/GenBank/DDBJ databases">
        <title>Micromonosporas from Atacama Desert.</title>
        <authorList>
            <person name="Carro L."/>
            <person name="Golinska P."/>
            <person name="Klenk H.-P."/>
            <person name="Goodfellow M."/>
        </authorList>
    </citation>
    <scope>NUCLEOTIDE SEQUENCE [LARGE SCALE GENOMIC DNA]</scope>
    <source>
        <strain evidence="1 2">4G51</strain>
    </source>
</reference>
<dbReference type="Proteomes" id="UP000246050">
    <property type="component" value="Unassembled WGS sequence"/>
</dbReference>